<feature type="binding site" evidence="10 13">
    <location>
        <position position="443"/>
    </location>
    <ligand>
        <name>Mn(2+)</name>
        <dbReference type="ChEBI" id="CHEBI:29035"/>
        <label>2</label>
    </ligand>
</feature>
<dbReference type="GO" id="GO:0005829">
    <property type="term" value="C:cytosol"/>
    <property type="evidence" value="ECO:0007669"/>
    <property type="project" value="TreeGrafter"/>
</dbReference>
<reference evidence="16 17" key="1">
    <citation type="submission" date="2017-10" db="EMBL/GenBank/DDBJ databases">
        <title>Draft genome of Longibacter Salinarum.</title>
        <authorList>
            <person name="Goh K.M."/>
            <person name="Shamsir M.S."/>
            <person name="Lim S.W."/>
        </authorList>
    </citation>
    <scope>NUCLEOTIDE SEQUENCE [LARGE SCALE GENOMIC DNA]</scope>
    <source>
        <strain evidence="16 17">KCTC 52045</strain>
    </source>
</reference>
<feature type="domain" description="Metalloenzyme" evidence="14">
    <location>
        <begin position="6"/>
        <end position="497"/>
    </location>
</feature>
<dbReference type="PANTHER" id="PTHR31637:SF0">
    <property type="entry name" value="2,3-BISPHOSPHOGLYCERATE-INDEPENDENT PHOSPHOGLYCERATE MUTASE"/>
    <property type="match status" value="1"/>
</dbReference>
<keyword evidence="6 10" id="KW-0324">Glycolysis</keyword>
<evidence type="ECO:0000259" key="14">
    <source>
        <dbReference type="Pfam" id="PF01676"/>
    </source>
</evidence>
<dbReference type="CDD" id="cd16010">
    <property type="entry name" value="iPGM"/>
    <property type="match status" value="1"/>
</dbReference>
<evidence type="ECO:0000313" key="16">
    <source>
        <dbReference type="EMBL" id="PEN15335.1"/>
    </source>
</evidence>
<feature type="binding site" evidence="10 12">
    <location>
        <position position="188"/>
    </location>
    <ligand>
        <name>substrate</name>
    </ligand>
</feature>
<keyword evidence="7 10" id="KW-0464">Manganese</keyword>
<feature type="binding site" evidence="10 13">
    <location>
        <position position="442"/>
    </location>
    <ligand>
        <name>Mn(2+)</name>
        <dbReference type="ChEBI" id="CHEBI:29035"/>
        <label>2</label>
    </ligand>
</feature>
<evidence type="ECO:0000256" key="9">
    <source>
        <dbReference type="ARBA" id="ARBA00071648"/>
    </source>
</evidence>
<feature type="binding site" evidence="10 13">
    <location>
        <position position="13"/>
    </location>
    <ligand>
        <name>Mn(2+)</name>
        <dbReference type="ChEBI" id="CHEBI:29035"/>
        <label>2</label>
    </ligand>
</feature>
<comment type="function">
    <text evidence="10">Catalyzes the interconversion of 2-phosphoglycerate and 3-phosphoglycerate.</text>
</comment>
<keyword evidence="5 10" id="KW-0479">Metal-binding</keyword>
<dbReference type="Pfam" id="PF01676">
    <property type="entry name" value="Metalloenzyme"/>
    <property type="match status" value="1"/>
</dbReference>
<dbReference type="Pfam" id="PF06415">
    <property type="entry name" value="iPGM_N"/>
    <property type="match status" value="1"/>
</dbReference>
<dbReference type="EC" id="5.4.2.12" evidence="4 10"/>
<accession>A0A2A8D317</accession>
<comment type="catalytic activity">
    <reaction evidence="1 10">
        <text>(2R)-2-phosphoglycerate = (2R)-3-phosphoglycerate</text>
        <dbReference type="Rhea" id="RHEA:15901"/>
        <dbReference type="ChEBI" id="CHEBI:58272"/>
        <dbReference type="ChEBI" id="CHEBI:58289"/>
        <dbReference type="EC" id="5.4.2.12"/>
    </reaction>
</comment>
<evidence type="ECO:0000256" key="5">
    <source>
        <dbReference type="ARBA" id="ARBA00022723"/>
    </source>
</evidence>
<dbReference type="GO" id="GO:0006007">
    <property type="term" value="P:glucose catabolic process"/>
    <property type="evidence" value="ECO:0007669"/>
    <property type="project" value="InterPro"/>
</dbReference>
<feature type="binding site" evidence="10 12">
    <location>
        <position position="334"/>
    </location>
    <ligand>
        <name>substrate</name>
    </ligand>
</feature>
<dbReference type="SUPFAM" id="SSF64158">
    <property type="entry name" value="2,3-Bisphosphoglycerate-independent phosphoglycerate mutase, substrate-binding domain"/>
    <property type="match status" value="1"/>
</dbReference>
<feature type="binding site" evidence="10 12">
    <location>
        <begin position="261"/>
        <end position="264"/>
    </location>
    <ligand>
        <name>substrate</name>
    </ligand>
</feature>
<name>A0A2A8D317_9BACT</name>
<dbReference type="Gene3D" id="3.40.720.10">
    <property type="entry name" value="Alkaline Phosphatase, subunit A"/>
    <property type="match status" value="1"/>
</dbReference>
<dbReference type="PANTHER" id="PTHR31637">
    <property type="entry name" value="2,3-BISPHOSPHOGLYCERATE-INDEPENDENT PHOSPHOGLYCERATE MUTASE"/>
    <property type="match status" value="1"/>
</dbReference>
<dbReference type="InterPro" id="IPR011258">
    <property type="entry name" value="BPG-indep_PGM_N"/>
</dbReference>
<evidence type="ECO:0000256" key="1">
    <source>
        <dbReference type="ARBA" id="ARBA00000370"/>
    </source>
</evidence>
<dbReference type="EMBL" id="PDEQ01000001">
    <property type="protein sequence ID" value="PEN15335.1"/>
    <property type="molecule type" value="Genomic_DNA"/>
</dbReference>
<evidence type="ECO:0000256" key="3">
    <source>
        <dbReference type="ARBA" id="ARBA00008819"/>
    </source>
</evidence>
<evidence type="ECO:0000256" key="8">
    <source>
        <dbReference type="ARBA" id="ARBA00023235"/>
    </source>
</evidence>
<dbReference type="AlphaFoldDB" id="A0A2A8D317"/>
<dbReference type="PIRSF" id="PIRSF001492">
    <property type="entry name" value="IPGAM"/>
    <property type="match status" value="1"/>
</dbReference>
<protein>
    <recommendedName>
        <fullName evidence="9 10">2,3-bisphosphoglycerate-independent phosphoglycerate mutase</fullName>
        <shortName evidence="10">BPG-independent PGAM</shortName>
        <shortName evidence="10">Phosphoglyceromutase</shortName>
        <shortName evidence="10">iPGM</shortName>
        <ecNumber evidence="4 10">5.4.2.12</ecNumber>
    </recommendedName>
</protein>
<dbReference type="InterPro" id="IPR036646">
    <property type="entry name" value="PGAM_B_sf"/>
</dbReference>
<evidence type="ECO:0000256" key="7">
    <source>
        <dbReference type="ARBA" id="ARBA00023211"/>
    </source>
</evidence>
<feature type="binding site" evidence="10 13">
    <location>
        <position position="401"/>
    </location>
    <ligand>
        <name>Mn(2+)</name>
        <dbReference type="ChEBI" id="CHEBI:29035"/>
        <label>1</label>
    </ligand>
</feature>
<feature type="binding site" evidence="10 13">
    <location>
        <position position="405"/>
    </location>
    <ligand>
        <name>Mn(2+)</name>
        <dbReference type="ChEBI" id="CHEBI:29035"/>
        <label>1</label>
    </ligand>
</feature>
<comment type="cofactor">
    <cofactor evidence="10">
        <name>Mn(2+)</name>
        <dbReference type="ChEBI" id="CHEBI:29035"/>
    </cofactor>
    <text evidence="10">Binds 2 manganese ions per subunit.</text>
</comment>
<dbReference type="UniPathway" id="UPA00109">
    <property type="reaction ID" value="UER00186"/>
</dbReference>
<feature type="binding site" evidence="10 13">
    <location>
        <position position="63"/>
    </location>
    <ligand>
        <name>Mn(2+)</name>
        <dbReference type="ChEBI" id="CHEBI:29035"/>
        <label>2</label>
    </ligand>
</feature>
<keyword evidence="8 10" id="KW-0413">Isomerase</keyword>
<dbReference type="SUPFAM" id="SSF53649">
    <property type="entry name" value="Alkaline phosphatase-like"/>
    <property type="match status" value="1"/>
</dbReference>
<comment type="caution">
    <text evidence="16">The sequence shown here is derived from an EMBL/GenBank/DDBJ whole genome shotgun (WGS) entry which is preliminary data.</text>
</comment>
<dbReference type="HAMAP" id="MF_01038">
    <property type="entry name" value="GpmI"/>
    <property type="match status" value="1"/>
</dbReference>
<evidence type="ECO:0000256" key="10">
    <source>
        <dbReference type="HAMAP-Rule" id="MF_01038"/>
    </source>
</evidence>
<dbReference type="InterPro" id="IPR006124">
    <property type="entry name" value="Metalloenzyme"/>
</dbReference>
<proteinExistence type="inferred from homology"/>
<dbReference type="GO" id="GO:0006096">
    <property type="term" value="P:glycolytic process"/>
    <property type="evidence" value="ECO:0007669"/>
    <property type="project" value="UniProtKB-UniRule"/>
</dbReference>
<evidence type="ECO:0000259" key="15">
    <source>
        <dbReference type="Pfam" id="PF06415"/>
    </source>
</evidence>
<dbReference type="Proteomes" id="UP000220102">
    <property type="component" value="Unassembled WGS sequence"/>
</dbReference>
<dbReference type="InterPro" id="IPR017850">
    <property type="entry name" value="Alkaline_phosphatase_core_sf"/>
</dbReference>
<feature type="binding site" evidence="10 13">
    <location>
        <position position="460"/>
    </location>
    <ligand>
        <name>Mn(2+)</name>
        <dbReference type="ChEBI" id="CHEBI:29035"/>
        <label>1</label>
    </ligand>
</feature>
<dbReference type="Gene3D" id="3.40.1450.10">
    <property type="entry name" value="BPG-independent phosphoglycerate mutase, domain B"/>
    <property type="match status" value="1"/>
</dbReference>
<gene>
    <name evidence="10" type="primary">gpmI</name>
    <name evidence="16" type="ORF">CRI94_03390</name>
</gene>
<organism evidence="16 17">
    <name type="scientific">Longibacter salinarum</name>
    <dbReference type="NCBI Taxonomy" id="1850348"/>
    <lineage>
        <taxon>Bacteria</taxon>
        <taxon>Pseudomonadati</taxon>
        <taxon>Rhodothermota</taxon>
        <taxon>Rhodothermia</taxon>
        <taxon>Rhodothermales</taxon>
        <taxon>Salisaetaceae</taxon>
        <taxon>Longibacter</taxon>
    </lineage>
</organism>
<dbReference type="NCBIfam" id="TIGR01307">
    <property type="entry name" value="pgm_bpd_ind"/>
    <property type="match status" value="1"/>
</dbReference>
<dbReference type="RefSeq" id="WP_098074233.1">
    <property type="nucleotide sequence ID" value="NZ_PDEQ01000001.1"/>
</dbReference>
<evidence type="ECO:0000256" key="2">
    <source>
        <dbReference type="ARBA" id="ARBA00004798"/>
    </source>
</evidence>
<dbReference type="FunFam" id="3.40.1450.10:FF:000001">
    <property type="entry name" value="2,3-bisphosphoglycerate-independent phosphoglycerate mutase"/>
    <property type="match status" value="1"/>
</dbReference>
<feature type="domain" description="BPG-independent PGAM N-terminal" evidence="15">
    <location>
        <begin position="83"/>
        <end position="298"/>
    </location>
</feature>
<comment type="pathway">
    <text evidence="2 10">Carbohydrate degradation; glycolysis; pyruvate from D-glyceraldehyde 3-phosphate: step 3/5.</text>
</comment>
<dbReference type="GO" id="GO:0030145">
    <property type="term" value="F:manganese ion binding"/>
    <property type="evidence" value="ECO:0007669"/>
    <property type="project" value="UniProtKB-UniRule"/>
</dbReference>
<dbReference type="OrthoDB" id="9800863at2"/>
<evidence type="ECO:0000256" key="12">
    <source>
        <dbReference type="PIRSR" id="PIRSR001492-2"/>
    </source>
</evidence>
<dbReference type="InterPro" id="IPR005995">
    <property type="entry name" value="Pgm_bpd_ind"/>
</dbReference>
<feature type="binding site" evidence="10 12">
    <location>
        <begin position="156"/>
        <end position="157"/>
    </location>
    <ligand>
        <name>substrate</name>
    </ligand>
</feature>
<sequence>MDGTQKHILIILDGWGLAEDPSVSAIHAADTPFMDDAMERFPNGILRASGPDVGLPEGQMGNSEVGHTNLGAGRIVYQEILRISKAIEDGSFFENEALVDATDHVKETGGALHFMGCFSDGGVHATLEHVYGLLQLAQNQGVDSDDVNVHAFTDGRDTSPTGGVGYVREFQEKAEEIGIGRIASIVGRYYAMDRDNRWERTEKAYRLLVDGKGEAFDDPVDALQASYDDDVTDEFVEPVKMNVDGGGRVQDGDAIIFFNFRADRARQLTRAFTETDFDGFEREPIDDLYYATMTPYDDDFDVPVAFDKLNLEDTLGEVISRNGGRQLRVAETEKYAHVTYFFSGGREEPFLGEDRLLIPSPQVATYDLQPEMSAPEVAARTCAAIGDEAYNLVVLNFANPDMVGHTGDFEAAVQACEAVDEAAREVVDTAREEGYSVSIIADHGNADKLRNPDGSPHTAHTTSLVPHIVIHDDVQGPVRDGKLGDVAPTILAMLGVEAPEAMDGDVLVDL</sequence>
<keyword evidence="17" id="KW-1185">Reference proteome</keyword>
<feature type="binding site" evidence="10 12">
    <location>
        <position position="124"/>
    </location>
    <ligand>
        <name>substrate</name>
    </ligand>
</feature>
<feature type="active site" description="Phosphoserine intermediate" evidence="10 11">
    <location>
        <position position="63"/>
    </location>
</feature>
<evidence type="ECO:0000256" key="11">
    <source>
        <dbReference type="PIRSR" id="PIRSR001492-1"/>
    </source>
</evidence>
<evidence type="ECO:0000256" key="6">
    <source>
        <dbReference type="ARBA" id="ARBA00023152"/>
    </source>
</evidence>
<comment type="similarity">
    <text evidence="3 10">Belongs to the BPG-independent phosphoglycerate mutase family.</text>
</comment>
<comment type="subunit">
    <text evidence="10">Monomer.</text>
</comment>
<evidence type="ECO:0000256" key="4">
    <source>
        <dbReference type="ARBA" id="ARBA00012026"/>
    </source>
</evidence>
<feature type="binding site" evidence="10 12">
    <location>
        <position position="194"/>
    </location>
    <ligand>
        <name>substrate</name>
    </ligand>
</feature>
<evidence type="ECO:0000256" key="13">
    <source>
        <dbReference type="PIRSR" id="PIRSR001492-3"/>
    </source>
</evidence>
<dbReference type="GO" id="GO:0004619">
    <property type="term" value="F:phosphoglycerate mutase activity"/>
    <property type="evidence" value="ECO:0007669"/>
    <property type="project" value="UniProtKB-UniRule"/>
</dbReference>
<evidence type="ECO:0000313" key="17">
    <source>
        <dbReference type="Proteomes" id="UP000220102"/>
    </source>
</evidence>